<sequence>MFRAARPLLRLSPGASLASSLSRRHAPPRGAPKLLVPALPQSRSAFRFASSTRGSGGGSGGGGGDKKSSKAENPPPPKQPIDHEHEMKVAQEKLQPRPHDVSSQSSVRHVLEGSGQSNSPEAANLSAGLKHDIGIVRDTFRLTQVPKESHILGLAGTIPYLATSLSTVFLAWDLTKQVPTGNRLYDAVFIPHDTAQHLLGVIEPLQLGYGAVIISFLGAIHWGLEYAEKETLRERTRFRYGMGVAASVVAWPTLFLPFETALTSQFMAFVALYFADSRAAARGWAPSWYGMYRFLLTVMVGLAILVSLVGRASISQHGRLTKQGLSSTMETPGMADRHTNWAKLEAEEKEKLRKEKEEAEKKAKKEAKKNKDDKAGKKEEGKEGTENKESKETKEAKEGKEQSGDPKGGDAKNKPDKSDKGQQSGSKDADESENAKKDKDDKKEGDDNKAEDGSGQSNAGKSSKEDGAEGESGDKPKDGKEAAKGGKK</sequence>
<dbReference type="AlphaFoldDB" id="A0AB34FQH0"/>
<dbReference type="Proteomes" id="UP001163105">
    <property type="component" value="Unassembled WGS sequence"/>
</dbReference>
<dbReference type="Pfam" id="PF11911">
    <property type="entry name" value="DUF3429"/>
    <property type="match status" value="1"/>
</dbReference>
<feature type="compositionally biased region" description="Basic and acidic residues" evidence="1">
    <location>
        <begin position="80"/>
        <end position="100"/>
    </location>
</feature>
<name>A0AB34FQH0_9HYPO</name>
<organism evidence="3 4">
    <name type="scientific">Purpureocillium lavendulum</name>
    <dbReference type="NCBI Taxonomy" id="1247861"/>
    <lineage>
        <taxon>Eukaryota</taxon>
        <taxon>Fungi</taxon>
        <taxon>Dikarya</taxon>
        <taxon>Ascomycota</taxon>
        <taxon>Pezizomycotina</taxon>
        <taxon>Sordariomycetes</taxon>
        <taxon>Hypocreomycetidae</taxon>
        <taxon>Hypocreales</taxon>
        <taxon>Ophiocordycipitaceae</taxon>
        <taxon>Purpureocillium</taxon>
    </lineage>
</organism>
<feature type="transmembrane region" description="Helical" evidence="2">
    <location>
        <begin position="151"/>
        <end position="172"/>
    </location>
</feature>
<gene>
    <name evidence="3" type="ORF">O9K51_06411</name>
</gene>
<feature type="region of interest" description="Disordered" evidence="1">
    <location>
        <begin position="319"/>
        <end position="488"/>
    </location>
</feature>
<dbReference type="EMBL" id="JAQHRD010000005">
    <property type="protein sequence ID" value="KAJ6440621.1"/>
    <property type="molecule type" value="Genomic_DNA"/>
</dbReference>
<keyword evidence="4" id="KW-1185">Reference proteome</keyword>
<feature type="region of interest" description="Disordered" evidence="1">
    <location>
        <begin position="1"/>
        <end position="123"/>
    </location>
</feature>
<evidence type="ECO:0000256" key="1">
    <source>
        <dbReference type="SAM" id="MobiDB-lite"/>
    </source>
</evidence>
<feature type="compositionally biased region" description="Polar residues" evidence="1">
    <location>
        <begin position="319"/>
        <end position="330"/>
    </location>
</feature>
<dbReference type="PANTHER" id="PTHR15887:SF1">
    <property type="entry name" value="TRANSMEMBRANE PROTEIN 69"/>
    <property type="match status" value="1"/>
</dbReference>
<feature type="compositionally biased region" description="Low complexity" evidence="1">
    <location>
        <begin position="42"/>
        <end position="51"/>
    </location>
</feature>
<feature type="compositionally biased region" description="Low complexity" evidence="1">
    <location>
        <begin position="1"/>
        <end position="21"/>
    </location>
</feature>
<feature type="transmembrane region" description="Helical" evidence="2">
    <location>
        <begin position="294"/>
        <end position="314"/>
    </location>
</feature>
<feature type="compositionally biased region" description="Basic and acidic residues" evidence="1">
    <location>
        <begin position="335"/>
        <end position="420"/>
    </location>
</feature>
<evidence type="ECO:0000313" key="4">
    <source>
        <dbReference type="Proteomes" id="UP001163105"/>
    </source>
</evidence>
<keyword evidence="2" id="KW-1133">Transmembrane helix</keyword>
<proteinExistence type="predicted"/>
<feature type="transmembrane region" description="Helical" evidence="2">
    <location>
        <begin position="207"/>
        <end position="227"/>
    </location>
</feature>
<dbReference type="InterPro" id="IPR021836">
    <property type="entry name" value="DUF3429"/>
</dbReference>
<keyword evidence="2" id="KW-0812">Transmembrane</keyword>
<accession>A0AB34FQH0</accession>
<keyword evidence="2" id="KW-0472">Membrane</keyword>
<feature type="compositionally biased region" description="Gly residues" evidence="1">
    <location>
        <begin position="54"/>
        <end position="63"/>
    </location>
</feature>
<evidence type="ECO:0000256" key="2">
    <source>
        <dbReference type="SAM" id="Phobius"/>
    </source>
</evidence>
<feature type="transmembrane region" description="Helical" evidence="2">
    <location>
        <begin position="248"/>
        <end position="274"/>
    </location>
</feature>
<protein>
    <submittedName>
        <fullName evidence="3">Mitochondrial inner membrane protein 1 protein</fullName>
    </submittedName>
</protein>
<evidence type="ECO:0000313" key="3">
    <source>
        <dbReference type="EMBL" id="KAJ6440621.1"/>
    </source>
</evidence>
<dbReference type="PANTHER" id="PTHR15887">
    <property type="entry name" value="TRANSMEMBRANE PROTEIN 69"/>
    <property type="match status" value="1"/>
</dbReference>
<comment type="caution">
    <text evidence="3">The sequence shown here is derived from an EMBL/GenBank/DDBJ whole genome shotgun (WGS) entry which is preliminary data.</text>
</comment>
<reference evidence="3" key="1">
    <citation type="submission" date="2023-01" db="EMBL/GenBank/DDBJ databases">
        <title>The growth and conidiation of Purpureocillium lavendulum are regulated by nitrogen source and histone H3K14 acetylation.</title>
        <authorList>
            <person name="Tang P."/>
            <person name="Han J."/>
            <person name="Zhang C."/>
            <person name="Tang P."/>
            <person name="Qi F."/>
            <person name="Zhang K."/>
            <person name="Liang L."/>
        </authorList>
    </citation>
    <scope>NUCLEOTIDE SEQUENCE</scope>
    <source>
        <strain evidence="3">YMF1.00683</strain>
    </source>
</reference>
<feature type="compositionally biased region" description="Basic and acidic residues" evidence="1">
    <location>
        <begin position="462"/>
        <end position="488"/>
    </location>
</feature>
<feature type="compositionally biased region" description="Basic and acidic residues" evidence="1">
    <location>
        <begin position="427"/>
        <end position="452"/>
    </location>
</feature>